<accession>A0A9X3IK09</accession>
<evidence type="ECO:0000259" key="7">
    <source>
        <dbReference type="SMART" id="SM01007"/>
    </source>
</evidence>
<feature type="domain" description="Class II aldolase/adducin N-terminal" evidence="7">
    <location>
        <begin position="25"/>
        <end position="215"/>
    </location>
</feature>
<evidence type="ECO:0000313" key="9">
    <source>
        <dbReference type="Proteomes" id="UP001144805"/>
    </source>
</evidence>
<dbReference type="GO" id="GO:0016832">
    <property type="term" value="F:aldehyde-lyase activity"/>
    <property type="evidence" value="ECO:0007669"/>
    <property type="project" value="TreeGrafter"/>
</dbReference>
<dbReference type="GO" id="GO:0005829">
    <property type="term" value="C:cytosol"/>
    <property type="evidence" value="ECO:0007669"/>
    <property type="project" value="TreeGrafter"/>
</dbReference>
<dbReference type="PANTHER" id="PTHR22789">
    <property type="entry name" value="FUCULOSE PHOSPHATE ALDOLASE"/>
    <property type="match status" value="1"/>
</dbReference>
<evidence type="ECO:0000256" key="3">
    <source>
        <dbReference type="ARBA" id="ARBA00022833"/>
    </source>
</evidence>
<dbReference type="GO" id="GO:0019323">
    <property type="term" value="P:pentose catabolic process"/>
    <property type="evidence" value="ECO:0007669"/>
    <property type="project" value="TreeGrafter"/>
</dbReference>
<comment type="caution">
    <text evidence="8">The sequence shown here is derived from an EMBL/GenBank/DDBJ whole genome shotgun (WGS) entry which is preliminary data.</text>
</comment>
<dbReference type="PANTHER" id="PTHR22789:SF0">
    <property type="entry name" value="3-OXO-TETRONATE 4-PHOSPHATE DECARBOXYLASE-RELATED"/>
    <property type="match status" value="1"/>
</dbReference>
<dbReference type="GO" id="GO:0008270">
    <property type="term" value="F:zinc ion binding"/>
    <property type="evidence" value="ECO:0007669"/>
    <property type="project" value="UniProtKB-UniRule"/>
</dbReference>
<dbReference type="Gene3D" id="3.40.225.10">
    <property type="entry name" value="Class II aldolase/adducin N-terminal domain"/>
    <property type="match status" value="1"/>
</dbReference>
<keyword evidence="3 6" id="KW-0862">Zinc</keyword>
<feature type="binding site" evidence="6">
    <location>
        <position position="110"/>
    </location>
    <ligand>
        <name>Zn(2+)</name>
        <dbReference type="ChEBI" id="CHEBI:29105"/>
    </ligand>
</feature>
<keyword evidence="1 6" id="KW-0028">Amino-acid biosynthesis</keyword>
<evidence type="ECO:0000256" key="5">
    <source>
        <dbReference type="ARBA" id="ARBA00023239"/>
    </source>
</evidence>
<keyword evidence="5 6" id="KW-0456">Lyase</keyword>
<dbReference type="RefSeq" id="WP_266337923.1">
    <property type="nucleotide sequence ID" value="NZ_JAPKNK010000002.1"/>
</dbReference>
<evidence type="ECO:0000313" key="8">
    <source>
        <dbReference type="EMBL" id="MCX5568968.1"/>
    </source>
</evidence>
<dbReference type="HAMAP" id="MF_01677">
    <property type="entry name" value="Salvage_MtnB"/>
    <property type="match status" value="1"/>
</dbReference>
<evidence type="ECO:0000256" key="1">
    <source>
        <dbReference type="ARBA" id="ARBA00022605"/>
    </source>
</evidence>
<dbReference type="NCBIfam" id="TIGR03328">
    <property type="entry name" value="salvage_mtnB"/>
    <property type="match status" value="1"/>
</dbReference>
<dbReference type="Proteomes" id="UP001144805">
    <property type="component" value="Unassembled WGS sequence"/>
</dbReference>
<organism evidence="8 9">
    <name type="scientific">Kaistia nematophila</name>
    <dbReference type="NCBI Taxonomy" id="2994654"/>
    <lineage>
        <taxon>Bacteria</taxon>
        <taxon>Pseudomonadati</taxon>
        <taxon>Pseudomonadota</taxon>
        <taxon>Alphaproteobacteria</taxon>
        <taxon>Hyphomicrobiales</taxon>
        <taxon>Kaistiaceae</taxon>
        <taxon>Kaistia</taxon>
    </lineage>
</organism>
<reference evidence="8" key="1">
    <citation type="submission" date="2022-11" db="EMBL/GenBank/DDBJ databases">
        <title>Biodiversity and phylogenetic relationships of bacteria.</title>
        <authorList>
            <person name="Machado R.A.R."/>
            <person name="Bhat A."/>
            <person name="Loulou A."/>
            <person name="Kallel S."/>
        </authorList>
    </citation>
    <scope>NUCLEOTIDE SEQUENCE</scope>
    <source>
        <strain evidence="8">K-TC2</strain>
    </source>
</reference>
<protein>
    <recommendedName>
        <fullName evidence="6">Methylthioribulose-1-phosphate dehydratase</fullName>
        <shortName evidence="6">MTRu-1-P dehydratase</shortName>
        <ecNumber evidence="6">4.2.1.109</ecNumber>
    </recommendedName>
</protein>
<dbReference type="SUPFAM" id="SSF53639">
    <property type="entry name" value="AraD/HMP-PK domain-like"/>
    <property type="match status" value="1"/>
</dbReference>
<keyword evidence="9" id="KW-1185">Reference proteome</keyword>
<dbReference type="InterPro" id="IPR001303">
    <property type="entry name" value="Aldolase_II/adducin_N"/>
</dbReference>
<comment type="function">
    <text evidence="6">Catalyzes the dehydration of methylthioribulose-1-phosphate (MTRu-1-P) into 2,3-diketo-5-methylthiopentyl-1-phosphate (DK-MTP-1-P).</text>
</comment>
<name>A0A9X3IK09_9HYPH</name>
<dbReference type="GO" id="GO:0046570">
    <property type="term" value="F:methylthioribulose 1-phosphate dehydratase activity"/>
    <property type="evidence" value="ECO:0007669"/>
    <property type="project" value="UniProtKB-UniRule"/>
</dbReference>
<keyword evidence="2 6" id="KW-0479">Metal-binding</keyword>
<dbReference type="EMBL" id="JAPKNK010000002">
    <property type="protein sequence ID" value="MCX5568968.1"/>
    <property type="molecule type" value="Genomic_DNA"/>
</dbReference>
<evidence type="ECO:0000256" key="2">
    <source>
        <dbReference type="ARBA" id="ARBA00022723"/>
    </source>
</evidence>
<gene>
    <name evidence="6 8" type="primary">mtnB</name>
    <name evidence="8" type="ORF">OSH07_07160</name>
</gene>
<comment type="pathway">
    <text evidence="6">Amino-acid biosynthesis; L-methionine biosynthesis via salvage pathway; L-methionine from S-methyl-5-thio-alpha-D-ribose 1-phosphate: step 2/6.</text>
</comment>
<dbReference type="SMART" id="SM01007">
    <property type="entry name" value="Aldolase_II"/>
    <property type="match status" value="1"/>
</dbReference>
<dbReference type="InterPro" id="IPR036409">
    <property type="entry name" value="Aldolase_II/adducin_N_sf"/>
</dbReference>
<comment type="catalytic activity">
    <reaction evidence="6">
        <text>5-(methylsulfanyl)-D-ribulose 1-phosphate = 5-methylsulfanyl-2,3-dioxopentyl phosphate + H2O</text>
        <dbReference type="Rhea" id="RHEA:15549"/>
        <dbReference type="ChEBI" id="CHEBI:15377"/>
        <dbReference type="ChEBI" id="CHEBI:58548"/>
        <dbReference type="ChEBI" id="CHEBI:58828"/>
        <dbReference type="EC" id="4.2.1.109"/>
    </reaction>
</comment>
<feature type="binding site" evidence="6">
    <location>
        <position position="108"/>
    </location>
    <ligand>
        <name>Zn(2+)</name>
        <dbReference type="ChEBI" id="CHEBI:29105"/>
    </ligand>
</feature>
<comment type="similarity">
    <text evidence="6">Belongs to the aldolase class II family. MtnB subfamily.</text>
</comment>
<dbReference type="EC" id="4.2.1.109" evidence="6"/>
<sequence>MAQTSSLKSEPLVAGGESAEAKAVAGVIAAGRASAARHWVPATSGNFSVRINARTIAITRSGVDKGNLLASDILIQPLGEKLLPGSSAEAELHTALYSERPELGAIFHVHSPAATVLSRLALAEGSLRLTGWELQKALVGVRTHEATVDVPVFANDQDISALSGRVLARLAQPAGDAIAAPGYLLAGHGVYAWGATESDAARHLEALETLFAFELSYRRFTP</sequence>
<dbReference type="AlphaFoldDB" id="A0A9X3IK09"/>
<dbReference type="GO" id="GO:0019509">
    <property type="term" value="P:L-methionine salvage from methylthioadenosine"/>
    <property type="evidence" value="ECO:0007669"/>
    <property type="project" value="UniProtKB-UniRule"/>
</dbReference>
<evidence type="ECO:0000256" key="4">
    <source>
        <dbReference type="ARBA" id="ARBA00023167"/>
    </source>
</evidence>
<evidence type="ECO:0000256" key="6">
    <source>
        <dbReference type="HAMAP-Rule" id="MF_01677"/>
    </source>
</evidence>
<dbReference type="InterPro" id="IPR017714">
    <property type="entry name" value="MethylthioRu-1-P_deHdtase_MtnB"/>
</dbReference>
<proteinExistence type="inferred from homology"/>
<dbReference type="InterPro" id="IPR050197">
    <property type="entry name" value="Aldolase_class_II_sugar_metab"/>
</dbReference>
<dbReference type="Pfam" id="PF00596">
    <property type="entry name" value="Aldolase_II"/>
    <property type="match status" value="1"/>
</dbReference>
<comment type="cofactor">
    <cofactor evidence="6">
        <name>Zn(2+)</name>
        <dbReference type="ChEBI" id="CHEBI:29105"/>
    </cofactor>
    <text evidence="6">Binds 1 zinc ion per subunit.</text>
</comment>
<keyword evidence="4 6" id="KW-0486">Methionine biosynthesis</keyword>